<name>A0AAI9TJZ7_PENTH</name>
<keyword evidence="2" id="KW-1185">Reference proteome</keyword>
<reference evidence="1" key="2">
    <citation type="journal article" date="2016" name="Fungal Biol.">
        <title>Ochratoxin A production by Penicillium thymicola.</title>
        <authorList>
            <person name="Nguyen H.D.T."/>
            <person name="McMullin D.R."/>
            <person name="Ponomareva E."/>
            <person name="Riley R."/>
            <person name="Pomraning K.R."/>
            <person name="Baker S.E."/>
            <person name="Seifert K.A."/>
        </authorList>
    </citation>
    <scope>NUCLEOTIDE SEQUENCE</scope>
    <source>
        <strain evidence="1">DAOM 180753</strain>
    </source>
</reference>
<accession>A0AAI9TJZ7</accession>
<organism evidence="1 2">
    <name type="scientific">Penicillium thymicola</name>
    <dbReference type="NCBI Taxonomy" id="293382"/>
    <lineage>
        <taxon>Eukaryota</taxon>
        <taxon>Fungi</taxon>
        <taxon>Dikarya</taxon>
        <taxon>Ascomycota</taxon>
        <taxon>Pezizomycotina</taxon>
        <taxon>Eurotiomycetes</taxon>
        <taxon>Eurotiomycetidae</taxon>
        <taxon>Eurotiales</taxon>
        <taxon>Aspergillaceae</taxon>
        <taxon>Penicillium</taxon>
    </lineage>
</organism>
<evidence type="ECO:0000313" key="1">
    <source>
        <dbReference type="EMBL" id="KAJ9488528.1"/>
    </source>
</evidence>
<evidence type="ECO:0000313" key="2">
    <source>
        <dbReference type="Proteomes" id="UP001227192"/>
    </source>
</evidence>
<sequence>MSIPKARAWHWVGSGPIFLGGGQSIIAVIRSDSLFDIFLDKVRTQVVPRVHYYCTGMGNSTWESTAGCLRIDIGTSCYNTSTGVYW</sequence>
<comment type="caution">
    <text evidence="1">The sequence shown here is derived from an EMBL/GenBank/DDBJ whole genome shotgun (WGS) entry which is preliminary data.</text>
</comment>
<dbReference type="AlphaFoldDB" id="A0AAI9TJZ7"/>
<dbReference type="Proteomes" id="UP001227192">
    <property type="component" value="Unassembled WGS sequence"/>
</dbReference>
<dbReference type="EMBL" id="LACB01000114">
    <property type="protein sequence ID" value="KAJ9488528.1"/>
    <property type="molecule type" value="Genomic_DNA"/>
</dbReference>
<reference evidence="1" key="1">
    <citation type="submission" date="2015-06" db="EMBL/GenBank/DDBJ databases">
        <authorList>
            <person name="Nguyen H."/>
        </authorList>
    </citation>
    <scope>NUCLEOTIDE SEQUENCE</scope>
    <source>
        <strain evidence="1">DAOM 180753</strain>
    </source>
</reference>
<gene>
    <name evidence="1" type="ORF">VN97_g4752</name>
</gene>
<proteinExistence type="predicted"/>
<protein>
    <submittedName>
        <fullName evidence="1">Uncharacterized protein</fullName>
    </submittedName>
</protein>